<evidence type="ECO:0000256" key="2">
    <source>
        <dbReference type="ARBA" id="ARBA00022692"/>
    </source>
</evidence>
<dbReference type="EMBL" id="DLUI01000006">
    <property type="protein sequence ID" value="DAB39507.1"/>
    <property type="molecule type" value="Genomic_DNA"/>
</dbReference>
<evidence type="ECO:0000256" key="1">
    <source>
        <dbReference type="ARBA" id="ARBA00004141"/>
    </source>
</evidence>
<feature type="transmembrane region" description="Helical" evidence="5">
    <location>
        <begin position="7"/>
        <end position="40"/>
    </location>
</feature>
<keyword evidence="7" id="KW-0645">Protease</keyword>
<dbReference type="AlphaFoldDB" id="A0A2D3WL81"/>
<name>A0A2D3WL81_9BACT</name>
<dbReference type="PANTHER" id="PTHR33507:SF3">
    <property type="entry name" value="INNER MEMBRANE PROTEIN YBBJ"/>
    <property type="match status" value="1"/>
</dbReference>
<dbReference type="InterPro" id="IPR052165">
    <property type="entry name" value="Membrane_assoc_protease"/>
</dbReference>
<dbReference type="GO" id="GO:0006508">
    <property type="term" value="P:proteolysis"/>
    <property type="evidence" value="ECO:0007669"/>
    <property type="project" value="UniProtKB-KW"/>
</dbReference>
<evidence type="ECO:0000256" key="4">
    <source>
        <dbReference type="ARBA" id="ARBA00023136"/>
    </source>
</evidence>
<keyword evidence="3 5" id="KW-1133">Transmembrane helix</keyword>
<comment type="subcellular location">
    <subcellularLocation>
        <location evidence="1">Membrane</location>
        <topology evidence="1">Multi-pass membrane protein</topology>
    </subcellularLocation>
</comment>
<feature type="domain" description="NfeD-like C-terminal" evidence="6">
    <location>
        <begin position="81"/>
        <end position="143"/>
    </location>
</feature>
<dbReference type="RefSeq" id="WP_294894963.1">
    <property type="nucleotide sequence ID" value="NZ_DLUI01000006.1"/>
</dbReference>
<sequence length="144" mass="15704">MSYYIWLILGVIAFVVEMMMPTFFALFAGVGFLAAAAVSFFLPESLFWQLIIASAFMMIGAIVFKKRGLGDEPQDAVGTHNEFVGIKGVALTEISPHQEGEVSLYEPVIGGRHWPAVSADGIIEVNSEIRIVKVNGNSLIVEKI</sequence>
<organism evidence="7 8">
    <name type="scientific">Sulfuricurvum kujiense</name>
    <dbReference type="NCBI Taxonomy" id="148813"/>
    <lineage>
        <taxon>Bacteria</taxon>
        <taxon>Pseudomonadati</taxon>
        <taxon>Campylobacterota</taxon>
        <taxon>Epsilonproteobacteria</taxon>
        <taxon>Campylobacterales</taxon>
        <taxon>Sulfurimonadaceae</taxon>
        <taxon>Sulfuricurvum</taxon>
    </lineage>
</organism>
<dbReference type="PANTHER" id="PTHR33507">
    <property type="entry name" value="INNER MEMBRANE PROTEIN YBBJ"/>
    <property type="match status" value="1"/>
</dbReference>
<evidence type="ECO:0000313" key="8">
    <source>
        <dbReference type="Proteomes" id="UP000228859"/>
    </source>
</evidence>
<protein>
    <submittedName>
        <fullName evidence="7">Protease</fullName>
    </submittedName>
</protein>
<evidence type="ECO:0000256" key="5">
    <source>
        <dbReference type="SAM" id="Phobius"/>
    </source>
</evidence>
<reference evidence="7 8" key="1">
    <citation type="journal article" date="2017" name="Front. Microbiol.">
        <title>Comparative Genomic Analysis of the Class Epsilonproteobacteria and Proposed Reclassification to Epsilonbacteraeota (phyl. nov.).</title>
        <authorList>
            <person name="Waite D.W."/>
            <person name="Vanwonterghem I."/>
            <person name="Rinke C."/>
            <person name="Parks D.H."/>
            <person name="Zhang Y."/>
            <person name="Takai K."/>
            <person name="Sievert S.M."/>
            <person name="Simon J."/>
            <person name="Campbell B.J."/>
            <person name="Hanson T.E."/>
            <person name="Woyke T."/>
            <person name="Klotz M.G."/>
            <person name="Hugenholtz P."/>
        </authorList>
    </citation>
    <scope>NUCLEOTIDE SEQUENCE [LARGE SCALE GENOMIC DNA]</scope>
    <source>
        <strain evidence="7">UBA12443</strain>
    </source>
</reference>
<evidence type="ECO:0000259" key="6">
    <source>
        <dbReference type="Pfam" id="PF01957"/>
    </source>
</evidence>
<keyword evidence="4 5" id="KW-0472">Membrane</keyword>
<dbReference type="Pfam" id="PF01957">
    <property type="entry name" value="NfeD"/>
    <property type="match status" value="1"/>
</dbReference>
<feature type="transmembrane region" description="Helical" evidence="5">
    <location>
        <begin position="46"/>
        <end position="64"/>
    </location>
</feature>
<dbReference type="InterPro" id="IPR002810">
    <property type="entry name" value="NfeD-like_C"/>
</dbReference>
<dbReference type="GO" id="GO:0005886">
    <property type="term" value="C:plasma membrane"/>
    <property type="evidence" value="ECO:0007669"/>
    <property type="project" value="TreeGrafter"/>
</dbReference>
<dbReference type="InterPro" id="IPR012340">
    <property type="entry name" value="NA-bd_OB-fold"/>
</dbReference>
<accession>A0A2D3WL81</accession>
<dbReference type="SUPFAM" id="SSF141322">
    <property type="entry name" value="NfeD domain-like"/>
    <property type="match status" value="1"/>
</dbReference>
<comment type="caution">
    <text evidence="7">The sequence shown here is derived from an EMBL/GenBank/DDBJ whole genome shotgun (WGS) entry which is preliminary data.</text>
</comment>
<proteinExistence type="predicted"/>
<gene>
    <name evidence="7" type="ORF">CFH83_00350</name>
</gene>
<dbReference type="GO" id="GO:0008233">
    <property type="term" value="F:peptidase activity"/>
    <property type="evidence" value="ECO:0007669"/>
    <property type="project" value="UniProtKB-KW"/>
</dbReference>
<evidence type="ECO:0000256" key="3">
    <source>
        <dbReference type="ARBA" id="ARBA00022989"/>
    </source>
</evidence>
<dbReference type="Gene3D" id="2.40.50.140">
    <property type="entry name" value="Nucleic acid-binding proteins"/>
    <property type="match status" value="1"/>
</dbReference>
<keyword evidence="2 5" id="KW-0812">Transmembrane</keyword>
<dbReference type="Proteomes" id="UP000228859">
    <property type="component" value="Unassembled WGS sequence"/>
</dbReference>
<evidence type="ECO:0000313" key="7">
    <source>
        <dbReference type="EMBL" id="DAB39507.1"/>
    </source>
</evidence>
<keyword evidence="7" id="KW-0378">Hydrolase</keyword>